<evidence type="ECO:0000313" key="9">
    <source>
        <dbReference type="Proteomes" id="UP000001351"/>
    </source>
</evidence>
<dbReference type="PANTHER" id="PTHR12001">
    <property type="entry name" value="GERANYLGERANYL PYROPHOSPHATE SYNTHASE"/>
    <property type="match status" value="1"/>
</dbReference>
<evidence type="ECO:0000313" key="7">
    <source>
        <dbReference type="EMBL" id="ADO75697.1"/>
    </source>
</evidence>
<proteinExistence type="inferred from homology"/>
<dbReference type="CDD" id="cd00685">
    <property type="entry name" value="Trans_IPPS_HT"/>
    <property type="match status" value="1"/>
</dbReference>
<keyword evidence="3 6" id="KW-0808">Transferase</keyword>
<dbReference type="GO" id="GO:0004659">
    <property type="term" value="F:prenyltransferase activity"/>
    <property type="evidence" value="ECO:0007669"/>
    <property type="project" value="InterPro"/>
</dbReference>
<dbReference type="EMBL" id="AAMD01000060">
    <property type="protein sequence ID" value="EAU66240.1"/>
    <property type="molecule type" value="Genomic_DNA"/>
</dbReference>
<evidence type="ECO:0000256" key="4">
    <source>
        <dbReference type="ARBA" id="ARBA00022723"/>
    </source>
</evidence>
<dbReference type="HOGENOM" id="CLU_014015_2_1_7"/>
<keyword evidence="4" id="KW-0479">Metal-binding</keyword>
<keyword evidence="5" id="KW-0460">Magnesium</keyword>
<dbReference type="SUPFAM" id="SSF48576">
    <property type="entry name" value="Terpenoid synthases"/>
    <property type="match status" value="1"/>
</dbReference>
<comment type="cofactor">
    <cofactor evidence="1">
        <name>Mg(2+)</name>
        <dbReference type="ChEBI" id="CHEBI:18420"/>
    </cofactor>
</comment>
<dbReference type="GO" id="GO:0008299">
    <property type="term" value="P:isoprenoid biosynthetic process"/>
    <property type="evidence" value="ECO:0007669"/>
    <property type="project" value="InterPro"/>
</dbReference>
<dbReference type="Gene3D" id="1.10.600.10">
    <property type="entry name" value="Farnesyl Diphosphate Synthase"/>
    <property type="match status" value="1"/>
</dbReference>
<protein>
    <submittedName>
        <fullName evidence="8">IdsA</fullName>
    </submittedName>
    <submittedName>
        <fullName evidence="7">Polyprenyl synthetase</fullName>
    </submittedName>
</protein>
<organism evidence="8 10">
    <name type="scientific">Stigmatella aurantiaca (strain DW4/3-1)</name>
    <dbReference type="NCBI Taxonomy" id="378806"/>
    <lineage>
        <taxon>Bacteria</taxon>
        <taxon>Pseudomonadati</taxon>
        <taxon>Myxococcota</taxon>
        <taxon>Myxococcia</taxon>
        <taxon>Myxococcales</taxon>
        <taxon>Cystobacterineae</taxon>
        <taxon>Archangiaceae</taxon>
        <taxon>Stigmatella</taxon>
    </lineage>
</organism>
<gene>
    <name evidence="7" type="ordered locus">STAUR_7942</name>
    <name evidence="8" type="ORF">STIAU_3814</name>
</gene>
<dbReference type="EMBL" id="CP002271">
    <property type="protein sequence ID" value="ADO75697.1"/>
    <property type="molecule type" value="Genomic_DNA"/>
</dbReference>
<evidence type="ECO:0000256" key="5">
    <source>
        <dbReference type="ARBA" id="ARBA00022842"/>
    </source>
</evidence>
<dbReference type="KEGG" id="sur:STAUR_7942"/>
<dbReference type="GO" id="GO:0046872">
    <property type="term" value="F:metal ion binding"/>
    <property type="evidence" value="ECO:0007669"/>
    <property type="project" value="UniProtKB-KW"/>
</dbReference>
<dbReference type="RefSeq" id="WP_002614175.1">
    <property type="nucleotide sequence ID" value="NC_014623.1"/>
</dbReference>
<dbReference type="OrthoDB" id="9805316at2"/>
<accession>Q090W4</accession>
<evidence type="ECO:0000256" key="6">
    <source>
        <dbReference type="RuleBase" id="RU004466"/>
    </source>
</evidence>
<dbReference type="Pfam" id="PF00348">
    <property type="entry name" value="polyprenyl_synt"/>
    <property type="match status" value="1"/>
</dbReference>
<reference evidence="8 10" key="1">
    <citation type="submission" date="2006-04" db="EMBL/GenBank/DDBJ databases">
        <authorList>
            <person name="Nierman W.C."/>
        </authorList>
    </citation>
    <scope>NUCLEOTIDE SEQUENCE [LARGE SCALE GENOMIC DNA]</scope>
    <source>
        <strain evidence="8 10">DW4/3-1</strain>
    </source>
</reference>
<evidence type="ECO:0000313" key="10">
    <source>
        <dbReference type="Proteomes" id="UP000032702"/>
    </source>
</evidence>
<evidence type="ECO:0000256" key="3">
    <source>
        <dbReference type="ARBA" id="ARBA00022679"/>
    </source>
</evidence>
<dbReference type="PROSITE" id="PS00444">
    <property type="entry name" value="POLYPRENYL_SYNTHASE_2"/>
    <property type="match status" value="1"/>
</dbReference>
<dbReference type="InterPro" id="IPR000092">
    <property type="entry name" value="Polyprenyl_synt"/>
</dbReference>
<dbReference type="PANTHER" id="PTHR12001:SF85">
    <property type="entry name" value="SHORT CHAIN ISOPRENYL DIPHOSPHATE SYNTHASE"/>
    <property type="match status" value="1"/>
</dbReference>
<dbReference type="Proteomes" id="UP000032702">
    <property type="component" value="Unassembled WGS sequence"/>
</dbReference>
<dbReference type="SFLD" id="SFLDG01017">
    <property type="entry name" value="Polyprenyl_Transferase_Like"/>
    <property type="match status" value="1"/>
</dbReference>
<dbReference type="InterPro" id="IPR008949">
    <property type="entry name" value="Isoprenoid_synthase_dom_sf"/>
</dbReference>
<dbReference type="PATRIC" id="fig|378806.16.peg.5361"/>
<dbReference type="InterPro" id="IPR033749">
    <property type="entry name" value="Polyprenyl_synt_CS"/>
</dbReference>
<comment type="similarity">
    <text evidence="2 6">Belongs to the FPP/GGPP synthase family.</text>
</comment>
<dbReference type="eggNOG" id="COG0142">
    <property type="taxonomic scope" value="Bacteria"/>
</dbReference>
<dbReference type="SFLD" id="SFLDS00005">
    <property type="entry name" value="Isoprenoid_Synthase_Type_I"/>
    <property type="match status" value="1"/>
</dbReference>
<name>Q090W4_STIAD</name>
<dbReference type="AlphaFoldDB" id="Q090W4"/>
<sequence>MTDTPRVRELLTGYLEECRLQVIQEIQRLIPPDRPAAFLYELMLDYPLREAKGLRPALCIAACRASGGTLEAALRPAVALELYHNAFLIHDDIEDESHLRRGRPTLHQLHGVPVAINVGDAMLALSLQPLLDNIGFIGLGPSLRILQEVARMARESAEGQALELDWIRRGHWALEDADYVRMVEQKTCWYSFITPVTLGALAARQNPAHTAQLAEFARCLGIAFQIQDDLLNLSGEVGAYGKEIGGDLWEGKRTLMLLHMMRRASPPERAEAERILSLPRPGANPELRGPALEPVLEQLVARGQLTPEGLAHLRHVMAEAMPSKKEKTPEQVRFLLKLLHRHGSLDHARQVAQGWLEQARRAFDACTGWLLPSVHRDLLEVLLTYVVERGK</sequence>
<evidence type="ECO:0000256" key="2">
    <source>
        <dbReference type="ARBA" id="ARBA00006706"/>
    </source>
</evidence>
<keyword evidence="9" id="KW-1185">Reference proteome</keyword>
<dbReference type="Proteomes" id="UP000001351">
    <property type="component" value="Chromosome"/>
</dbReference>
<dbReference type="PROSITE" id="PS00723">
    <property type="entry name" value="POLYPRENYL_SYNTHASE_1"/>
    <property type="match status" value="1"/>
</dbReference>
<evidence type="ECO:0000313" key="8">
    <source>
        <dbReference type="EMBL" id="EAU66240.1"/>
    </source>
</evidence>
<reference evidence="7 9" key="2">
    <citation type="journal article" date="2011" name="Mol. Biol. Evol.">
        <title>Comparative genomic analysis of fruiting body formation in Myxococcales.</title>
        <authorList>
            <person name="Huntley S."/>
            <person name="Hamann N."/>
            <person name="Wegener-Feldbrugge S."/>
            <person name="Treuner-Lange A."/>
            <person name="Kube M."/>
            <person name="Reinhardt R."/>
            <person name="Klages S."/>
            <person name="Muller R."/>
            <person name="Ronning C.M."/>
            <person name="Nierman W.C."/>
            <person name="Sogaard-Andersen L."/>
        </authorList>
    </citation>
    <scope>NUCLEOTIDE SEQUENCE [LARGE SCALE GENOMIC DNA]</scope>
    <source>
        <strain evidence="7 9">DW4/3-1</strain>
    </source>
</reference>
<dbReference type="STRING" id="378806.STAUR_7942"/>
<evidence type="ECO:0000256" key="1">
    <source>
        <dbReference type="ARBA" id="ARBA00001946"/>
    </source>
</evidence>